<dbReference type="PANTHER" id="PTHR35848:SF6">
    <property type="entry name" value="CUPIN TYPE-2 DOMAIN-CONTAINING PROTEIN"/>
    <property type="match status" value="1"/>
</dbReference>
<dbReference type="GO" id="GO:0046872">
    <property type="term" value="F:metal ion binding"/>
    <property type="evidence" value="ECO:0007669"/>
    <property type="project" value="UniProtKB-KW"/>
</dbReference>
<proteinExistence type="predicted"/>
<evidence type="ECO:0000259" key="2">
    <source>
        <dbReference type="Pfam" id="PF07883"/>
    </source>
</evidence>
<dbReference type="Pfam" id="PF07883">
    <property type="entry name" value="Cupin_2"/>
    <property type="match status" value="2"/>
</dbReference>
<reference evidence="3 4" key="1">
    <citation type="submission" date="2019-10" db="EMBL/GenBank/DDBJ databases">
        <title>Rubrobacter sp nov SCSIO 52915 isolated from a deep-sea sediment in the South China Sea.</title>
        <authorList>
            <person name="Chen R.W."/>
        </authorList>
    </citation>
    <scope>NUCLEOTIDE SEQUENCE [LARGE SCALE GENOMIC DNA]</scope>
    <source>
        <strain evidence="3 4">SCSIO 52915</strain>
    </source>
</reference>
<feature type="domain" description="Cupin type-2" evidence="2">
    <location>
        <begin position="217"/>
        <end position="270"/>
    </location>
</feature>
<keyword evidence="1" id="KW-0479">Metal-binding</keyword>
<gene>
    <name evidence="3" type="ORF">GBA65_02115</name>
</gene>
<dbReference type="RefSeq" id="WP_166395174.1">
    <property type="nucleotide sequence ID" value="NZ_CP045121.1"/>
</dbReference>
<dbReference type="Proteomes" id="UP000502706">
    <property type="component" value="Chromosome"/>
</dbReference>
<feature type="domain" description="Cupin type-2" evidence="2">
    <location>
        <begin position="59"/>
        <end position="124"/>
    </location>
</feature>
<dbReference type="SUPFAM" id="SSF51182">
    <property type="entry name" value="RmlC-like cupins"/>
    <property type="match status" value="1"/>
</dbReference>
<evidence type="ECO:0000313" key="4">
    <source>
        <dbReference type="Proteomes" id="UP000502706"/>
    </source>
</evidence>
<dbReference type="AlphaFoldDB" id="A0A6G8PT40"/>
<dbReference type="InterPro" id="IPR013096">
    <property type="entry name" value="Cupin_2"/>
</dbReference>
<evidence type="ECO:0000313" key="3">
    <source>
        <dbReference type="EMBL" id="QIN77493.1"/>
    </source>
</evidence>
<dbReference type="PANTHER" id="PTHR35848">
    <property type="entry name" value="OXALATE-BINDING PROTEIN"/>
    <property type="match status" value="1"/>
</dbReference>
<dbReference type="Gene3D" id="2.60.120.10">
    <property type="entry name" value="Jelly Rolls"/>
    <property type="match status" value="2"/>
</dbReference>
<keyword evidence="4" id="KW-1185">Reference proteome</keyword>
<organism evidence="3 4">
    <name type="scientific">Rubrobacter marinus</name>
    <dbReference type="NCBI Taxonomy" id="2653852"/>
    <lineage>
        <taxon>Bacteria</taxon>
        <taxon>Bacillati</taxon>
        <taxon>Actinomycetota</taxon>
        <taxon>Rubrobacteria</taxon>
        <taxon>Rubrobacterales</taxon>
        <taxon>Rubrobacteraceae</taxon>
        <taxon>Rubrobacter</taxon>
    </lineage>
</organism>
<name>A0A6G8PT40_9ACTN</name>
<dbReference type="KEGG" id="rmar:GBA65_02115"/>
<sequence length="282" mass="30424">MASVVRQVDLEPSWDTPGAKEPGYIRWLTTSVGGAEGTINTNPDDAAPSDHVVLGMMGLPAAQAQRLHCHTIAEIYVVLKGRVISVDGNGNREVAGPLDCLYMPPGCYHATRARGDEDVEFLWLHDRQEPLGSAKYPEGPIPCPEMKMVRFEDLVPYWDGDRAKEVGHLRWLASWVGATNGLDLNPEVSVSSDNVALGFMGILPANKQPMRAQACAATYFVVRGNVTVAVEGDAAREAVALGPRDCLRVGAGEAHSIRNVGEDTAHLIWLHEEVIDGATSPP</sequence>
<dbReference type="InterPro" id="IPR014710">
    <property type="entry name" value="RmlC-like_jellyroll"/>
</dbReference>
<accession>A0A6G8PT40</accession>
<dbReference type="InterPro" id="IPR011051">
    <property type="entry name" value="RmlC_Cupin_sf"/>
</dbReference>
<evidence type="ECO:0000256" key="1">
    <source>
        <dbReference type="ARBA" id="ARBA00022723"/>
    </source>
</evidence>
<dbReference type="InterPro" id="IPR051610">
    <property type="entry name" value="GPI/OXD"/>
</dbReference>
<protein>
    <submittedName>
        <fullName evidence="3">Cupin domain-containing protein</fullName>
    </submittedName>
</protein>
<dbReference type="EMBL" id="CP045121">
    <property type="protein sequence ID" value="QIN77493.1"/>
    <property type="molecule type" value="Genomic_DNA"/>
</dbReference>